<reference evidence="1" key="1">
    <citation type="submission" date="2017-08" db="EMBL/GenBank/DDBJ databases">
        <title>Microbulbifer marisrubri sp. nov., a halophilic alphaproteobacterium isolated from marine sediment of the Yellow Sea, China.</title>
        <authorList>
            <person name="Zhang G."/>
            <person name="Xiong Q."/>
        </authorList>
    </citation>
    <scope>NUCLEOTIDE SEQUENCE [LARGE SCALE GENOMIC DNA]</scope>
    <source>
        <strain evidence="1">WRN-8</strain>
    </source>
</reference>
<dbReference type="InterPro" id="IPR010352">
    <property type="entry name" value="DUF945"/>
</dbReference>
<dbReference type="Proteomes" id="UP000218427">
    <property type="component" value="Unassembled WGS sequence"/>
</dbReference>
<accession>A0ABX4HXY0</accession>
<evidence type="ECO:0000313" key="1">
    <source>
        <dbReference type="EMBL" id="PCO04992.1"/>
    </source>
</evidence>
<dbReference type="Pfam" id="PF06097">
    <property type="entry name" value="DUF945"/>
    <property type="match status" value="1"/>
</dbReference>
<keyword evidence="2" id="KW-1185">Reference proteome</keyword>
<organism evidence="1 2">
    <name type="scientific">Microbulbifer flavimaris</name>
    <dbReference type="NCBI Taxonomy" id="1781068"/>
    <lineage>
        <taxon>Bacteria</taxon>
        <taxon>Pseudomonadati</taxon>
        <taxon>Pseudomonadota</taxon>
        <taxon>Gammaproteobacteria</taxon>
        <taxon>Cellvibrionales</taxon>
        <taxon>Microbulbiferaceae</taxon>
        <taxon>Microbulbifer</taxon>
    </lineage>
</organism>
<proteinExistence type="predicted"/>
<protein>
    <submittedName>
        <fullName evidence="1">DUF945 domain-containing protein</fullName>
    </submittedName>
</protein>
<dbReference type="EMBL" id="LRFG02000003">
    <property type="protein sequence ID" value="PCO04992.1"/>
    <property type="molecule type" value="Genomic_DNA"/>
</dbReference>
<name>A0ABX4HXY0_9GAMM</name>
<gene>
    <name evidence="1" type="ORF">AWR36_009640</name>
</gene>
<evidence type="ECO:0000313" key="2">
    <source>
        <dbReference type="Proteomes" id="UP000218427"/>
    </source>
</evidence>
<comment type="caution">
    <text evidence="1">The sequence shown here is derived from an EMBL/GenBank/DDBJ whole genome shotgun (WGS) entry which is preliminary data.</text>
</comment>
<sequence length="422" mass="46074">MFSVIFSMKLLRNSLLVVIGLLVLIAVGAPRVIGPQIETVWMEQLGRIKEVERTDYQRGWFGAEAHTQISASDGPTELRSEIQHGPLLFTAVGPRVGAVYSVTTLVPEQLPAALRAQLEALYGRLEDSPLRLETVVGMDNNIENTLRLESFTRSDASGELQFEGAEVRFLTDYTGAVLNGTVQVGEIRHSEGGHEKFYSAPANGEMVIVPGRSLEGSLQWPLLKAETESGPLELRQVQLDLALTVIGGGRLKLESKFDAPQVQSATPVSAVSQRVNVPEIAPAVLSHYLSQLIPVSGARQWPEVFQPPLVLKQQLLVESANGPIMLDADINWRGFSAGARQVNQAQARWLAPMTGTMTFSAAEQALLQSPLIGQALLLRKYGLLEEEDGELQMLLEVDRGELKVNGQPLPPDLFLMAITGQF</sequence>